<accession>A0A9Q1BBJ2</accession>
<dbReference type="InterPro" id="IPR016197">
    <property type="entry name" value="Chromo-like_dom_sf"/>
</dbReference>
<dbReference type="AlphaFoldDB" id="A0A9Q1BBJ2"/>
<dbReference type="SUPFAM" id="SSF54160">
    <property type="entry name" value="Chromo domain-like"/>
    <property type="match status" value="1"/>
</dbReference>
<organism evidence="1 2">
    <name type="scientific">Holothuria leucospilota</name>
    <name type="common">Black long sea cucumber</name>
    <name type="synonym">Mertensiothuria leucospilota</name>
    <dbReference type="NCBI Taxonomy" id="206669"/>
    <lineage>
        <taxon>Eukaryota</taxon>
        <taxon>Metazoa</taxon>
        <taxon>Echinodermata</taxon>
        <taxon>Eleutherozoa</taxon>
        <taxon>Echinozoa</taxon>
        <taxon>Holothuroidea</taxon>
        <taxon>Aspidochirotacea</taxon>
        <taxon>Aspidochirotida</taxon>
        <taxon>Holothuriidae</taxon>
        <taxon>Holothuria</taxon>
    </lineage>
</organism>
<dbReference type="Proteomes" id="UP001152320">
    <property type="component" value="Unassembled WGS sequence"/>
</dbReference>
<evidence type="ECO:0000313" key="2">
    <source>
        <dbReference type="Proteomes" id="UP001152320"/>
    </source>
</evidence>
<reference evidence="1" key="1">
    <citation type="submission" date="2021-10" db="EMBL/GenBank/DDBJ databases">
        <title>Tropical sea cucumber genome reveals ecological adaptation and Cuvierian tubules defense mechanism.</title>
        <authorList>
            <person name="Chen T."/>
        </authorList>
    </citation>
    <scope>NUCLEOTIDE SEQUENCE</scope>
    <source>
        <strain evidence="1">Nanhai2018</strain>
        <tissue evidence="1">Muscle</tissue>
    </source>
</reference>
<dbReference type="EMBL" id="JAIZAY010000099">
    <property type="protein sequence ID" value="KAJ8019054.1"/>
    <property type="molecule type" value="Genomic_DNA"/>
</dbReference>
<dbReference type="Gene3D" id="2.30.30.140">
    <property type="match status" value="1"/>
</dbReference>
<proteinExistence type="predicted"/>
<keyword evidence="2" id="KW-1185">Reference proteome</keyword>
<dbReference type="OrthoDB" id="415023at2759"/>
<evidence type="ECO:0000313" key="1">
    <source>
        <dbReference type="EMBL" id="KAJ8019054.1"/>
    </source>
</evidence>
<protein>
    <submittedName>
        <fullName evidence="1">Uncharacterized protein</fullName>
    </submittedName>
</protein>
<sequence length="76" mass="8593">MEVKVGERVQAVDELGRWANGKVAAVGDDFVTVHFPGWDEDFDVTLQVSAQRSKIRRPVDSFVGKNIHILPKNRIF</sequence>
<comment type="caution">
    <text evidence="1">The sequence shown here is derived from an EMBL/GenBank/DDBJ whole genome shotgun (WGS) entry which is preliminary data.</text>
</comment>
<gene>
    <name evidence="1" type="ORF">HOLleu_42607</name>
</gene>
<name>A0A9Q1BBJ2_HOLLE</name>